<evidence type="ECO:0000256" key="1">
    <source>
        <dbReference type="SAM" id="MobiDB-lite"/>
    </source>
</evidence>
<organism evidence="2">
    <name type="scientific">hydrocarbon metagenome</name>
    <dbReference type="NCBI Taxonomy" id="938273"/>
    <lineage>
        <taxon>unclassified sequences</taxon>
        <taxon>metagenomes</taxon>
        <taxon>ecological metagenomes</taxon>
    </lineage>
</organism>
<feature type="region of interest" description="Disordered" evidence="1">
    <location>
        <begin position="32"/>
        <end position="52"/>
    </location>
</feature>
<comment type="caution">
    <text evidence="2">The sequence shown here is derived from an EMBL/GenBank/DDBJ whole genome shotgun (WGS) entry which is preliminary data.</text>
</comment>
<gene>
    <name evidence="2" type="ORF">ASZ90_010819</name>
</gene>
<evidence type="ECO:0000313" key="2">
    <source>
        <dbReference type="EMBL" id="KUG19465.1"/>
    </source>
</evidence>
<accession>A0A0W8FEY2</accession>
<dbReference type="EMBL" id="LNQE01001287">
    <property type="protein sequence ID" value="KUG19465.1"/>
    <property type="molecule type" value="Genomic_DNA"/>
</dbReference>
<name>A0A0W8FEY2_9ZZZZ</name>
<dbReference type="AlphaFoldDB" id="A0A0W8FEY2"/>
<proteinExistence type="predicted"/>
<sequence>MQAVSEGYYGLLGAARRQNAGLPHACRVRGRSSRVFPDGTGDTPGRYTASRA</sequence>
<reference evidence="2" key="1">
    <citation type="journal article" date="2015" name="Proc. Natl. Acad. Sci. U.S.A.">
        <title>Networks of energetic and metabolic interactions define dynamics in microbial communities.</title>
        <authorList>
            <person name="Embree M."/>
            <person name="Liu J.K."/>
            <person name="Al-Bassam M.M."/>
            <person name="Zengler K."/>
        </authorList>
    </citation>
    <scope>NUCLEOTIDE SEQUENCE</scope>
</reference>
<protein>
    <submittedName>
        <fullName evidence="2">Uncharacterized protein</fullName>
    </submittedName>
</protein>